<comment type="subcellular location">
    <subcellularLocation>
        <location evidence="1">Cytoplasm</location>
    </subcellularLocation>
</comment>
<dbReference type="STRING" id="1432141.A0A015I6N8"/>
<dbReference type="FunFam" id="1.25.40.180:FF:000020">
    <property type="entry name" value="Eukaryotic translation initiation factor subunit"/>
    <property type="match status" value="1"/>
</dbReference>
<feature type="domain" description="MIF4G" evidence="8">
    <location>
        <begin position="116"/>
        <end position="350"/>
    </location>
</feature>
<evidence type="ECO:0000256" key="6">
    <source>
        <dbReference type="ARBA" id="ARBA00022884"/>
    </source>
</evidence>
<dbReference type="HOGENOM" id="CLU_066063_0_0_1"/>
<evidence type="ECO:0000313" key="10">
    <source>
        <dbReference type="Proteomes" id="UP000022910"/>
    </source>
</evidence>
<keyword evidence="3" id="KW-0963">Cytoplasm</keyword>
<dbReference type="GO" id="GO:0003743">
    <property type="term" value="F:translation initiation factor activity"/>
    <property type="evidence" value="ECO:0007669"/>
    <property type="project" value="UniProtKB-KW"/>
</dbReference>
<dbReference type="Pfam" id="PF02854">
    <property type="entry name" value="MIF4G"/>
    <property type="match status" value="1"/>
</dbReference>
<dbReference type="Gene3D" id="1.25.40.180">
    <property type="match status" value="1"/>
</dbReference>
<proteinExistence type="inferred from homology"/>
<keyword evidence="4" id="KW-0396">Initiation factor</keyword>
<protein>
    <submittedName>
        <fullName evidence="9">Tif4631p</fullName>
    </submittedName>
</protein>
<keyword evidence="10" id="KW-1185">Reference proteome</keyword>
<evidence type="ECO:0000256" key="7">
    <source>
        <dbReference type="ARBA" id="ARBA00022917"/>
    </source>
</evidence>
<dbReference type="OMA" id="IMHTCIM"/>
<evidence type="ECO:0000256" key="1">
    <source>
        <dbReference type="ARBA" id="ARBA00004496"/>
    </source>
</evidence>
<dbReference type="AlphaFoldDB" id="A0A015I6N8"/>
<keyword evidence="6" id="KW-0694">RNA-binding</keyword>
<comment type="caution">
    <text evidence="9">The sequence shown here is derived from an EMBL/GenBank/DDBJ whole genome shotgun (WGS) entry which is preliminary data.</text>
</comment>
<keyword evidence="7" id="KW-0648">Protein biosynthesis</keyword>
<dbReference type="SUPFAM" id="SSF48371">
    <property type="entry name" value="ARM repeat"/>
    <property type="match status" value="1"/>
</dbReference>
<keyword evidence="5" id="KW-0597">Phosphoprotein</keyword>
<evidence type="ECO:0000256" key="4">
    <source>
        <dbReference type="ARBA" id="ARBA00022540"/>
    </source>
</evidence>
<evidence type="ECO:0000256" key="3">
    <source>
        <dbReference type="ARBA" id="ARBA00022490"/>
    </source>
</evidence>
<dbReference type="EMBL" id="JEMT01029240">
    <property type="protein sequence ID" value="EXX52697.1"/>
    <property type="molecule type" value="Genomic_DNA"/>
</dbReference>
<dbReference type="GO" id="GO:0016281">
    <property type="term" value="C:eukaryotic translation initiation factor 4F complex"/>
    <property type="evidence" value="ECO:0007669"/>
    <property type="project" value="TreeGrafter"/>
</dbReference>
<reference evidence="9 10" key="1">
    <citation type="submission" date="2014-02" db="EMBL/GenBank/DDBJ databases">
        <title>Single nucleus genome sequencing reveals high similarity among nuclei of an endomycorrhizal fungus.</title>
        <authorList>
            <person name="Lin K."/>
            <person name="Geurts R."/>
            <person name="Zhang Z."/>
            <person name="Limpens E."/>
            <person name="Saunders D.G."/>
            <person name="Mu D."/>
            <person name="Pang E."/>
            <person name="Cao H."/>
            <person name="Cha H."/>
            <person name="Lin T."/>
            <person name="Zhou Q."/>
            <person name="Shang Y."/>
            <person name="Li Y."/>
            <person name="Ivanov S."/>
            <person name="Sharma T."/>
            <person name="Velzen R.V."/>
            <person name="Ruijter N.D."/>
            <person name="Aanen D.K."/>
            <person name="Win J."/>
            <person name="Kamoun S."/>
            <person name="Bisseling T."/>
            <person name="Huang S."/>
        </authorList>
    </citation>
    <scope>NUCLEOTIDE SEQUENCE [LARGE SCALE GENOMIC DNA]</scope>
    <source>
        <strain evidence="10">DAOM197198w</strain>
    </source>
</reference>
<dbReference type="Proteomes" id="UP000022910">
    <property type="component" value="Unassembled WGS sequence"/>
</dbReference>
<evidence type="ECO:0000256" key="2">
    <source>
        <dbReference type="ARBA" id="ARBA00005775"/>
    </source>
</evidence>
<dbReference type="PANTHER" id="PTHR23253:SF9">
    <property type="entry name" value="EUKARYOTIC TRANSLATION INITIATION FACTOR 4 GAMMA 2"/>
    <property type="match status" value="1"/>
</dbReference>
<evidence type="ECO:0000313" key="9">
    <source>
        <dbReference type="EMBL" id="EXX52697.1"/>
    </source>
</evidence>
<dbReference type="InterPro" id="IPR003890">
    <property type="entry name" value="MIF4G-like_typ-3"/>
</dbReference>
<evidence type="ECO:0000256" key="5">
    <source>
        <dbReference type="ARBA" id="ARBA00022553"/>
    </source>
</evidence>
<organism evidence="9 10">
    <name type="scientific">Rhizophagus irregularis (strain DAOM 197198w)</name>
    <name type="common">Glomus intraradices</name>
    <dbReference type="NCBI Taxonomy" id="1432141"/>
    <lineage>
        <taxon>Eukaryota</taxon>
        <taxon>Fungi</taxon>
        <taxon>Fungi incertae sedis</taxon>
        <taxon>Mucoromycota</taxon>
        <taxon>Glomeromycotina</taxon>
        <taxon>Glomeromycetes</taxon>
        <taxon>Glomerales</taxon>
        <taxon>Glomeraceae</taxon>
        <taxon>Rhizophagus</taxon>
    </lineage>
</organism>
<dbReference type="PANTHER" id="PTHR23253">
    <property type="entry name" value="EUKARYOTIC TRANSLATION INITIATION FACTOR 4 GAMMA"/>
    <property type="match status" value="1"/>
</dbReference>
<comment type="similarity">
    <text evidence="2">Belongs to the eukaryotic initiation factor 4G family.</text>
</comment>
<gene>
    <name evidence="9" type="ORF">RirG_250790</name>
</gene>
<dbReference type="SMART" id="SM00543">
    <property type="entry name" value="MIF4G"/>
    <property type="match status" value="1"/>
</dbReference>
<dbReference type="OrthoDB" id="514777at2759"/>
<name>A0A015I6N8_RHIIW</name>
<dbReference type="GO" id="GO:0010494">
    <property type="term" value="C:cytoplasmic stress granule"/>
    <property type="evidence" value="ECO:0007669"/>
    <property type="project" value="UniProtKB-ARBA"/>
</dbReference>
<sequence length="361" mass="42515">MTDKSLLSDLLQNLIDILKNEELYKNITVKVGSNIKTLRVHNSRPNIELILNKEISSNQLQKDQFEERFTTTLMRDSTSADPHPPSEPIIQDVHQMLQVLNIPRQIEFFIPFRIAQCKIKALLNKLTLKNFDSISNQIIYYANNRRDGYMFREIVQLIFESLDESNFCAIYYAKLCCRMIERVDPKIISLKKFGNEFPKGGRLFKKYLIGRCENDFKNGSWKVNIEFPLNKKGEPDLMSYEYYAAAKIRRQGLGLISFIGELFKSKIIAKRDIYECIEKFLELPEEVEMESLCRLMNIVGKQLDHHIESNKRDQKMESYFEQMEELSTSPNLSIRIKFMLMNVIDLRNNAWEPRESRKRNI</sequence>
<evidence type="ECO:0000259" key="8">
    <source>
        <dbReference type="SMART" id="SM00543"/>
    </source>
</evidence>
<dbReference type="InterPro" id="IPR016024">
    <property type="entry name" value="ARM-type_fold"/>
</dbReference>
<accession>A0A015I6N8</accession>
<dbReference type="GO" id="GO:0003729">
    <property type="term" value="F:mRNA binding"/>
    <property type="evidence" value="ECO:0007669"/>
    <property type="project" value="TreeGrafter"/>
</dbReference>